<sequence>MGKMVQIQRPQVFEEYETRKSAVDIANNRRDNLNNFHDTMKSYRWEVRTLAFFLGIAESHAFSAYKVFHQHGASMKHNSFKSKLADSILAFVDDQESLQEQMSASRMKTRGMDYHRSVPLGKTEAGKDIRRICRDCKKVKTMLRCSCDPLSPLCHDCWQPHFQHAWAEQTNSY</sequence>
<dbReference type="STRING" id="90262.A0A1X2HZR7"/>
<dbReference type="OrthoDB" id="2282414at2759"/>
<gene>
    <name evidence="1" type="ORF">BCR42DRAFT_443269</name>
</gene>
<accession>A0A1X2HZR7</accession>
<reference evidence="1 2" key="1">
    <citation type="submission" date="2016-07" db="EMBL/GenBank/DDBJ databases">
        <title>Pervasive Adenine N6-methylation of Active Genes in Fungi.</title>
        <authorList>
            <consortium name="DOE Joint Genome Institute"/>
            <person name="Mondo S.J."/>
            <person name="Dannebaum R.O."/>
            <person name="Kuo R.C."/>
            <person name="Labutti K."/>
            <person name="Haridas S."/>
            <person name="Kuo A."/>
            <person name="Salamov A."/>
            <person name="Ahrendt S.R."/>
            <person name="Lipzen A."/>
            <person name="Sullivan W."/>
            <person name="Andreopoulos W.B."/>
            <person name="Clum A."/>
            <person name="Lindquist E."/>
            <person name="Daum C."/>
            <person name="Ramamoorthy G.K."/>
            <person name="Gryganskyi A."/>
            <person name="Culley D."/>
            <person name="Magnuson J.K."/>
            <person name="James T.Y."/>
            <person name="O'Malley M.A."/>
            <person name="Stajich J.E."/>
            <person name="Spatafora J.W."/>
            <person name="Visel A."/>
            <person name="Grigoriev I.V."/>
        </authorList>
    </citation>
    <scope>NUCLEOTIDE SEQUENCE [LARGE SCALE GENOMIC DNA]</scope>
    <source>
        <strain evidence="1 2">NRRL 1336</strain>
    </source>
</reference>
<proteinExistence type="predicted"/>
<evidence type="ECO:0008006" key="3">
    <source>
        <dbReference type="Google" id="ProtNLM"/>
    </source>
</evidence>
<organism evidence="1 2">
    <name type="scientific">Absidia repens</name>
    <dbReference type="NCBI Taxonomy" id="90262"/>
    <lineage>
        <taxon>Eukaryota</taxon>
        <taxon>Fungi</taxon>
        <taxon>Fungi incertae sedis</taxon>
        <taxon>Mucoromycota</taxon>
        <taxon>Mucoromycotina</taxon>
        <taxon>Mucoromycetes</taxon>
        <taxon>Mucorales</taxon>
        <taxon>Cunninghamellaceae</taxon>
        <taxon>Absidia</taxon>
    </lineage>
</organism>
<evidence type="ECO:0000313" key="2">
    <source>
        <dbReference type="Proteomes" id="UP000193560"/>
    </source>
</evidence>
<keyword evidence="2" id="KW-1185">Reference proteome</keyword>
<dbReference type="AlphaFoldDB" id="A0A1X2HZR7"/>
<comment type="caution">
    <text evidence="1">The sequence shown here is derived from an EMBL/GenBank/DDBJ whole genome shotgun (WGS) entry which is preliminary data.</text>
</comment>
<name>A0A1X2HZR7_9FUNG</name>
<evidence type="ECO:0000313" key="1">
    <source>
        <dbReference type="EMBL" id="ORZ06179.1"/>
    </source>
</evidence>
<dbReference type="EMBL" id="MCGE01000040">
    <property type="protein sequence ID" value="ORZ06179.1"/>
    <property type="molecule type" value="Genomic_DNA"/>
</dbReference>
<dbReference type="Proteomes" id="UP000193560">
    <property type="component" value="Unassembled WGS sequence"/>
</dbReference>
<protein>
    <recommendedName>
        <fullName evidence="3">PiggyBac transposable element-derived protein domain-containing protein</fullName>
    </recommendedName>
</protein>